<accession>A0A8S5PCB1</accession>
<evidence type="ECO:0000313" key="1">
    <source>
        <dbReference type="EMBL" id="DAE04815.1"/>
    </source>
</evidence>
<sequence length="38" mass="4738">MIMCNKERVVRVGIHRNNCTYRMCYWMLQPYVKFLNLL</sequence>
<name>A0A8S5PCB1_9CAUD</name>
<reference evidence="1" key="1">
    <citation type="journal article" date="2021" name="Proc. Natl. Acad. Sci. U.S.A.">
        <title>A Catalog of Tens of Thousands of Viruses from Human Metagenomes Reveals Hidden Associations with Chronic Diseases.</title>
        <authorList>
            <person name="Tisza M.J."/>
            <person name="Buck C.B."/>
        </authorList>
    </citation>
    <scope>NUCLEOTIDE SEQUENCE</scope>
    <source>
        <strain evidence="1">Ctorp6</strain>
    </source>
</reference>
<dbReference type="EMBL" id="BK015394">
    <property type="protein sequence ID" value="DAE04815.1"/>
    <property type="molecule type" value="Genomic_DNA"/>
</dbReference>
<proteinExistence type="predicted"/>
<organism evidence="1">
    <name type="scientific">Siphoviridae sp. ctorp6</name>
    <dbReference type="NCBI Taxonomy" id="2825673"/>
    <lineage>
        <taxon>Viruses</taxon>
        <taxon>Duplodnaviria</taxon>
        <taxon>Heunggongvirae</taxon>
        <taxon>Uroviricota</taxon>
        <taxon>Caudoviricetes</taxon>
    </lineage>
</organism>
<protein>
    <submittedName>
        <fullName evidence="1">Uncharacterized protein</fullName>
    </submittedName>
</protein>